<evidence type="ECO:0000313" key="3">
    <source>
        <dbReference type="Proteomes" id="UP000597656"/>
    </source>
</evidence>
<keyword evidence="1" id="KW-0472">Membrane</keyword>
<feature type="transmembrane region" description="Helical" evidence="1">
    <location>
        <begin position="32"/>
        <end position="52"/>
    </location>
</feature>
<dbReference type="Proteomes" id="UP000597656">
    <property type="component" value="Unassembled WGS sequence"/>
</dbReference>
<sequence length="90" mass="8980">MRRWLIAMVAAVVTSGVGISINVATDLGGNMLAWAAVGVLTIAAGAVAVWAAPAADGEDGTRNEISGTVTGPVVQARDISGPITFKDDGS</sequence>
<keyword evidence="1" id="KW-1133">Transmembrane helix</keyword>
<organism evidence="2 3">
    <name type="scientific">Lentzea pudingi</name>
    <dbReference type="NCBI Taxonomy" id="1789439"/>
    <lineage>
        <taxon>Bacteria</taxon>
        <taxon>Bacillati</taxon>
        <taxon>Actinomycetota</taxon>
        <taxon>Actinomycetes</taxon>
        <taxon>Pseudonocardiales</taxon>
        <taxon>Pseudonocardiaceae</taxon>
        <taxon>Lentzea</taxon>
    </lineage>
</organism>
<name>A0ABQ2ISE7_9PSEU</name>
<evidence type="ECO:0000256" key="1">
    <source>
        <dbReference type="SAM" id="Phobius"/>
    </source>
</evidence>
<evidence type="ECO:0000313" key="2">
    <source>
        <dbReference type="EMBL" id="GGN28990.1"/>
    </source>
</evidence>
<reference evidence="3" key="1">
    <citation type="journal article" date="2019" name="Int. J. Syst. Evol. Microbiol.">
        <title>The Global Catalogue of Microorganisms (GCM) 10K type strain sequencing project: providing services to taxonomists for standard genome sequencing and annotation.</title>
        <authorList>
            <consortium name="The Broad Institute Genomics Platform"/>
            <consortium name="The Broad Institute Genome Sequencing Center for Infectious Disease"/>
            <person name="Wu L."/>
            <person name="Ma J."/>
        </authorList>
    </citation>
    <scope>NUCLEOTIDE SEQUENCE [LARGE SCALE GENOMIC DNA]</scope>
    <source>
        <strain evidence="3">CGMCC 4.7319</strain>
    </source>
</reference>
<dbReference type="EMBL" id="BMNC01000029">
    <property type="protein sequence ID" value="GGN28990.1"/>
    <property type="molecule type" value="Genomic_DNA"/>
</dbReference>
<accession>A0ABQ2ISE7</accession>
<dbReference type="RefSeq" id="WP_189160583.1">
    <property type="nucleotide sequence ID" value="NZ_BMNC01000029.1"/>
</dbReference>
<keyword evidence="3" id="KW-1185">Reference proteome</keyword>
<proteinExistence type="predicted"/>
<comment type="caution">
    <text evidence="2">The sequence shown here is derived from an EMBL/GenBank/DDBJ whole genome shotgun (WGS) entry which is preliminary data.</text>
</comment>
<keyword evidence="1" id="KW-0812">Transmembrane</keyword>
<gene>
    <name evidence="2" type="ORF">GCM10011609_85670</name>
</gene>
<protein>
    <submittedName>
        <fullName evidence="2">Uncharacterized protein</fullName>
    </submittedName>
</protein>